<accession>A0A383BRX2</accession>
<sequence length="68" mass="7037">MNNELTMEQMESTSGGNPVVVGLAVVAVSSGAASFYINWYKNVKDGQDVGDAARNAGKTAGVPGMEED</sequence>
<evidence type="ECO:0000256" key="1">
    <source>
        <dbReference type="SAM" id="Phobius"/>
    </source>
</evidence>
<dbReference type="EMBL" id="UINC01202349">
    <property type="protein sequence ID" value="SVE22108.1"/>
    <property type="molecule type" value="Genomic_DNA"/>
</dbReference>
<evidence type="ECO:0000313" key="2">
    <source>
        <dbReference type="EMBL" id="SVE22108.1"/>
    </source>
</evidence>
<keyword evidence="1" id="KW-1133">Transmembrane helix</keyword>
<feature type="transmembrane region" description="Helical" evidence="1">
    <location>
        <begin position="20"/>
        <end position="39"/>
    </location>
</feature>
<proteinExistence type="predicted"/>
<name>A0A383BRX2_9ZZZZ</name>
<keyword evidence="1" id="KW-0812">Transmembrane</keyword>
<keyword evidence="1" id="KW-0472">Membrane</keyword>
<protein>
    <submittedName>
        <fullName evidence="2">Uncharacterized protein</fullName>
    </submittedName>
</protein>
<organism evidence="2">
    <name type="scientific">marine metagenome</name>
    <dbReference type="NCBI Taxonomy" id="408172"/>
    <lineage>
        <taxon>unclassified sequences</taxon>
        <taxon>metagenomes</taxon>
        <taxon>ecological metagenomes</taxon>
    </lineage>
</organism>
<reference evidence="2" key="1">
    <citation type="submission" date="2018-05" db="EMBL/GenBank/DDBJ databases">
        <authorList>
            <person name="Lanie J.A."/>
            <person name="Ng W.-L."/>
            <person name="Kazmierczak K.M."/>
            <person name="Andrzejewski T.M."/>
            <person name="Davidsen T.M."/>
            <person name="Wayne K.J."/>
            <person name="Tettelin H."/>
            <person name="Glass J.I."/>
            <person name="Rusch D."/>
            <person name="Podicherti R."/>
            <person name="Tsui H.-C.T."/>
            <person name="Winkler M.E."/>
        </authorList>
    </citation>
    <scope>NUCLEOTIDE SEQUENCE</scope>
</reference>
<gene>
    <name evidence="2" type="ORF">METZ01_LOCUS474962</name>
</gene>
<dbReference type="AlphaFoldDB" id="A0A383BRX2"/>